<accession>A0A146B1X2</accession>
<dbReference type="OrthoDB" id="238366at2"/>
<evidence type="ECO:0000259" key="1">
    <source>
        <dbReference type="Pfam" id="PF01926"/>
    </source>
</evidence>
<protein>
    <submittedName>
        <fullName evidence="2">GTPase Era</fullName>
    </submittedName>
</protein>
<dbReference type="Gene3D" id="3.40.50.300">
    <property type="entry name" value="P-loop containing nucleotide triphosphate hydrolases"/>
    <property type="match status" value="1"/>
</dbReference>
<dbReference type="STRING" id="123899.SAMEA3906487_01943"/>
<name>A0A146B1X2_9BORD</name>
<dbReference type="EMBL" id="LT546645">
    <property type="protein sequence ID" value="SAI69812.1"/>
    <property type="molecule type" value="Genomic_DNA"/>
</dbReference>
<dbReference type="GO" id="GO:0002098">
    <property type="term" value="P:tRNA wobble uridine modification"/>
    <property type="evidence" value="ECO:0007669"/>
    <property type="project" value="TreeGrafter"/>
</dbReference>
<dbReference type="Pfam" id="PF01926">
    <property type="entry name" value="MMR_HSR1"/>
    <property type="match status" value="1"/>
</dbReference>
<dbReference type="PATRIC" id="fig|123899.6.peg.1933"/>
<dbReference type="RefSeq" id="WP_063491860.1">
    <property type="nucleotide sequence ID" value="NZ_CP016340.1"/>
</dbReference>
<evidence type="ECO:0000313" key="3">
    <source>
        <dbReference type="Proteomes" id="UP000076825"/>
    </source>
</evidence>
<dbReference type="PANTHER" id="PTHR42714">
    <property type="entry name" value="TRNA MODIFICATION GTPASE GTPBP3"/>
    <property type="match status" value="1"/>
</dbReference>
<sequence>MTQQSLAQPSCAITAILPDRHDDLARLRQLARHTPPIIAVTGKYNHGKSRLLNELLGKDVFAVADRRETVALAQAEHAQARWLDAPGLDADVARADDDHAHQASWLLADIRLFVHAAKAGELDGQERDLLQALLADARLTHRQTVFALTQIDQLGDEAERQAIESALLAQVPQLVIHAVSATRHRQGIEGDKPLLQARSGLPELRQALEQALAGVPQARRHEVATRCHTLRSALQDALAQHTALQSHLLHTQAQQRQAFSAGLQAVIEKAATGIAELLDSLGADHASVPDQARDAYVLTAGKAERNRIQIAYSRACIEIDSFLAGHGVHELPAARKTFAPSLNTVMIAVLGVSVKGRHQLRRMFCEAAGRERLHRDFSAYFPLSDDQQALAARIAAAGAAIDTARRALTELDQLEAAACPAM</sequence>
<evidence type="ECO:0000313" key="2">
    <source>
        <dbReference type="EMBL" id="SAI69812.1"/>
    </source>
</evidence>
<dbReference type="InterPro" id="IPR006073">
    <property type="entry name" value="GTP-bd"/>
</dbReference>
<dbReference type="PANTHER" id="PTHR42714:SF2">
    <property type="entry name" value="TRNA MODIFICATION GTPASE GTPBP3, MITOCHONDRIAL"/>
    <property type="match status" value="1"/>
</dbReference>
<dbReference type="GO" id="GO:0030488">
    <property type="term" value="P:tRNA methylation"/>
    <property type="evidence" value="ECO:0007669"/>
    <property type="project" value="TreeGrafter"/>
</dbReference>
<dbReference type="GeneID" id="56590780"/>
<gene>
    <name evidence="2" type="ORF">SAMEA3906487_01943</name>
</gene>
<dbReference type="GO" id="GO:0005525">
    <property type="term" value="F:GTP binding"/>
    <property type="evidence" value="ECO:0007669"/>
    <property type="project" value="InterPro"/>
</dbReference>
<keyword evidence="3" id="KW-1185">Reference proteome</keyword>
<dbReference type="KEGG" id="btrm:SAMEA390648701943"/>
<dbReference type="GO" id="GO:0005737">
    <property type="term" value="C:cytoplasm"/>
    <property type="evidence" value="ECO:0007669"/>
    <property type="project" value="TreeGrafter"/>
</dbReference>
<feature type="domain" description="G" evidence="1">
    <location>
        <begin position="38"/>
        <end position="133"/>
    </location>
</feature>
<dbReference type="AlphaFoldDB" id="A0A146B1X2"/>
<dbReference type="SUPFAM" id="SSF52540">
    <property type="entry name" value="P-loop containing nucleoside triphosphate hydrolases"/>
    <property type="match status" value="1"/>
</dbReference>
<organism evidence="2 3">
    <name type="scientific">Bordetella trematum</name>
    <dbReference type="NCBI Taxonomy" id="123899"/>
    <lineage>
        <taxon>Bacteria</taxon>
        <taxon>Pseudomonadati</taxon>
        <taxon>Pseudomonadota</taxon>
        <taxon>Betaproteobacteria</taxon>
        <taxon>Burkholderiales</taxon>
        <taxon>Alcaligenaceae</taxon>
        <taxon>Bordetella</taxon>
    </lineage>
</organism>
<dbReference type="Proteomes" id="UP000076825">
    <property type="component" value="Chromosome 1"/>
</dbReference>
<reference evidence="2 3" key="1">
    <citation type="submission" date="2016-04" db="EMBL/GenBank/DDBJ databases">
        <authorList>
            <consortium name="Pathogen Informatics"/>
        </authorList>
    </citation>
    <scope>NUCLEOTIDE SEQUENCE [LARGE SCALE GENOMIC DNA]</scope>
    <source>
        <strain evidence="2 3">H044680328</strain>
    </source>
</reference>
<proteinExistence type="predicted"/>
<dbReference type="InterPro" id="IPR027417">
    <property type="entry name" value="P-loop_NTPase"/>
</dbReference>
<dbReference type="eggNOG" id="COG1159">
    <property type="taxonomic scope" value="Bacteria"/>
</dbReference>